<keyword evidence="2" id="KW-0812">Transmembrane</keyword>
<reference evidence="3 4" key="1">
    <citation type="submission" date="2020-07" db="EMBL/GenBank/DDBJ databases">
        <title>Sequencing the genomes of 1000 actinobacteria strains.</title>
        <authorList>
            <person name="Klenk H.-P."/>
        </authorList>
    </citation>
    <scope>NUCLEOTIDE SEQUENCE [LARGE SCALE GENOMIC DNA]</scope>
    <source>
        <strain evidence="3 4">DSM 103164</strain>
    </source>
</reference>
<feature type="region of interest" description="Disordered" evidence="1">
    <location>
        <begin position="70"/>
        <end position="101"/>
    </location>
</feature>
<sequence>MRRPDDRPGGGLLMADGAVLFVVLCCGLPLVLAGGALAGIGGHLRSPWTVAAGIAVVLAVAAAAIAGAHRRTQDADCRPSRTTRAAQDPAAHRRRAAGADR</sequence>
<dbReference type="EMBL" id="JACBZS010000001">
    <property type="protein sequence ID" value="NYI72276.1"/>
    <property type="molecule type" value="Genomic_DNA"/>
</dbReference>
<protein>
    <submittedName>
        <fullName evidence="3">Uncharacterized protein</fullName>
    </submittedName>
</protein>
<feature type="transmembrane region" description="Helical" evidence="2">
    <location>
        <begin position="48"/>
        <end position="68"/>
    </location>
</feature>
<organism evidence="3 4">
    <name type="scientific">Naumannella cuiyingiana</name>
    <dbReference type="NCBI Taxonomy" id="1347891"/>
    <lineage>
        <taxon>Bacteria</taxon>
        <taxon>Bacillati</taxon>
        <taxon>Actinomycetota</taxon>
        <taxon>Actinomycetes</taxon>
        <taxon>Propionibacteriales</taxon>
        <taxon>Propionibacteriaceae</taxon>
        <taxon>Naumannella</taxon>
    </lineage>
</organism>
<name>A0A7Z0IM60_9ACTN</name>
<keyword evidence="2" id="KW-0472">Membrane</keyword>
<evidence type="ECO:0000256" key="1">
    <source>
        <dbReference type="SAM" id="MobiDB-lite"/>
    </source>
</evidence>
<comment type="caution">
    <text evidence="3">The sequence shown here is derived from an EMBL/GenBank/DDBJ whole genome shotgun (WGS) entry which is preliminary data.</text>
</comment>
<dbReference type="AlphaFoldDB" id="A0A7Z0IM60"/>
<gene>
    <name evidence="3" type="ORF">GGQ54_002836</name>
</gene>
<proteinExistence type="predicted"/>
<evidence type="ECO:0000256" key="2">
    <source>
        <dbReference type="SAM" id="Phobius"/>
    </source>
</evidence>
<evidence type="ECO:0000313" key="4">
    <source>
        <dbReference type="Proteomes" id="UP000527616"/>
    </source>
</evidence>
<keyword evidence="4" id="KW-1185">Reference proteome</keyword>
<feature type="compositionally biased region" description="Basic residues" evidence="1">
    <location>
        <begin position="92"/>
        <end position="101"/>
    </location>
</feature>
<feature type="transmembrane region" description="Helical" evidence="2">
    <location>
        <begin position="12"/>
        <end position="36"/>
    </location>
</feature>
<dbReference type="Proteomes" id="UP000527616">
    <property type="component" value="Unassembled WGS sequence"/>
</dbReference>
<accession>A0A7Z0IM60</accession>
<keyword evidence="2" id="KW-1133">Transmembrane helix</keyword>
<evidence type="ECO:0000313" key="3">
    <source>
        <dbReference type="EMBL" id="NYI72276.1"/>
    </source>
</evidence>